<dbReference type="Pfam" id="PF03133">
    <property type="entry name" value="TTL"/>
    <property type="match status" value="3"/>
</dbReference>
<name>A0A1V0SGS3_9VIRU</name>
<gene>
    <name evidence="4" type="ORF">Hokovirus_3_199</name>
</gene>
<dbReference type="SUPFAM" id="SSF56059">
    <property type="entry name" value="Glutathione synthetase ATP-binding domain-like"/>
    <property type="match status" value="1"/>
</dbReference>
<evidence type="ECO:0000256" key="2">
    <source>
        <dbReference type="ARBA" id="ARBA00022741"/>
    </source>
</evidence>
<organism evidence="4">
    <name type="scientific">Hokovirus HKV1</name>
    <dbReference type="NCBI Taxonomy" id="1977638"/>
    <lineage>
        <taxon>Viruses</taxon>
        <taxon>Varidnaviria</taxon>
        <taxon>Bamfordvirae</taxon>
        <taxon>Nucleocytoviricota</taxon>
        <taxon>Megaviricetes</taxon>
        <taxon>Imitervirales</taxon>
        <taxon>Mimiviridae</taxon>
        <taxon>Klosneuvirinae</taxon>
        <taxon>Hokovirus</taxon>
    </lineage>
</organism>
<evidence type="ECO:0000256" key="1">
    <source>
        <dbReference type="ARBA" id="ARBA00022598"/>
    </source>
</evidence>
<dbReference type="GO" id="GO:0005524">
    <property type="term" value="F:ATP binding"/>
    <property type="evidence" value="ECO:0007669"/>
    <property type="project" value="UniProtKB-KW"/>
</dbReference>
<protein>
    <submittedName>
        <fullName evidence="4">Tubulin-tyrosine ligase family protein</fullName>
    </submittedName>
</protein>
<dbReference type="GO" id="GO:0000226">
    <property type="term" value="P:microtubule cytoskeleton organization"/>
    <property type="evidence" value="ECO:0007669"/>
    <property type="project" value="TreeGrafter"/>
</dbReference>
<dbReference type="Gene3D" id="3.30.470.20">
    <property type="entry name" value="ATP-grasp fold, B domain"/>
    <property type="match status" value="2"/>
</dbReference>
<dbReference type="PROSITE" id="PS51221">
    <property type="entry name" value="TTL"/>
    <property type="match status" value="1"/>
</dbReference>
<keyword evidence="3" id="KW-0067">ATP-binding</keyword>
<accession>A0A1V0SGS3</accession>
<dbReference type="InterPro" id="IPR004344">
    <property type="entry name" value="TTL/TTLL_fam"/>
</dbReference>
<keyword evidence="1 4" id="KW-0436">Ligase</keyword>
<reference evidence="4" key="1">
    <citation type="journal article" date="2017" name="Science">
        <title>Giant viruses with an expanded complement of translation system components.</title>
        <authorList>
            <person name="Schulz F."/>
            <person name="Yutin N."/>
            <person name="Ivanova N.N."/>
            <person name="Ortega D.R."/>
            <person name="Lee T.K."/>
            <person name="Vierheilig J."/>
            <person name="Daims H."/>
            <person name="Horn M."/>
            <person name="Wagner M."/>
            <person name="Jensen G.J."/>
            <person name="Kyrpides N.C."/>
            <person name="Koonin E.V."/>
            <person name="Woyke T."/>
        </authorList>
    </citation>
    <scope>NUCLEOTIDE SEQUENCE</scope>
    <source>
        <strain evidence="4">HKV1</strain>
    </source>
</reference>
<dbReference type="EMBL" id="KY684105">
    <property type="protein sequence ID" value="ARF10926.1"/>
    <property type="molecule type" value="Genomic_DNA"/>
</dbReference>
<evidence type="ECO:0000256" key="3">
    <source>
        <dbReference type="ARBA" id="ARBA00022840"/>
    </source>
</evidence>
<proteinExistence type="predicted"/>
<keyword evidence="2" id="KW-0547">Nucleotide-binding</keyword>
<dbReference type="PANTHER" id="PTHR12241">
    <property type="entry name" value="TUBULIN POLYGLUTAMYLASE"/>
    <property type="match status" value="1"/>
</dbReference>
<dbReference type="GO" id="GO:0070740">
    <property type="term" value="F:tubulin-glutamic acid ligase activity"/>
    <property type="evidence" value="ECO:0007669"/>
    <property type="project" value="TreeGrafter"/>
</dbReference>
<dbReference type="GO" id="GO:0015631">
    <property type="term" value="F:tubulin binding"/>
    <property type="evidence" value="ECO:0007669"/>
    <property type="project" value="TreeGrafter"/>
</dbReference>
<sequence length="893" mass="105991">MTCYNKFLNSKFNLLKINPTKPNIQIHNYYLGVFMKNFDRHLNDPELIEVVQAPSGSRIEDYYPLVIEALNKRGNWQCLTTNQALNNLYMTFSFTNATSILTKSYGNYRFLLNSIDHYISNKASFYDKFSSNDFIVKYIKLNKDNINDINNNINNDINNILNKFDGMSVILKPDKGSVSSGILVLDKFDKDIIISHIKESKYYSWTISEVFLPKLYDGYIISNRIYFLVVKINNKQVKSYFYKDFMNYRADKRFNGDIRIKEEFLTNYMDPDNPNADEIFVKTRFVPHEDWLNSFDEETQNKIYAKLKEIFYCITDTIKDDLICYNDNILKNPKLDNRYNDIVGFHIYGADALINEKGDIKIIEMNGAPAFNVKTRYYNIPRRIDYFVVMEEIIQKTLDLVYEPLYRQEKLDNFINVYDNIKNNTNITKLFYVPKSIIETYRFIFDALNSRKYITRTKNMFDDIDIFYGLRERYIVPQSSMNYYDELINYKISDRMKKAKIINKIQGITYYLASKDGLYKKMVNRYGDSYTHKMHPESIIVYYTNDRKKLYNQIKHAMHKYNDVQKWIVKPVHGSRGLGIKIFNKSFAVIENITKYIIDSSETGFDLCRKTNQYTFDGQELIIKELKKYKYWIISRYIDKPHLFKNETSNSHYLDFITKKPTILYKKYNIRFYVLIVLDKLPTFSDLDNFDISNNNSIMNVYLYTDYMLYFSMLNYYDDNINEKYKNLPSNIINDMKHLTNLEMVNIVSQHVDIDPVQVKKDVTCMFSDVYKKNSPEFIAVKSQIITIVKKTINSVKNELRPLNRHENYKSCFNLLAYDSLLDEDGKLWIVEINRGPDMIGLKYNIGESGCYEMFDEIFKLSVDKFYPDCCNFNPNDIHLFEKINIKYNIVNN</sequence>
<evidence type="ECO:0000313" key="4">
    <source>
        <dbReference type="EMBL" id="ARF10926.1"/>
    </source>
</evidence>
<dbReference type="PANTHER" id="PTHR12241:SF162">
    <property type="entry name" value="TUBULIN MONOGLUTAMYLASE TTLL4"/>
    <property type="match status" value="1"/>
</dbReference>